<feature type="compositionally biased region" description="Basic and acidic residues" evidence="8">
    <location>
        <begin position="176"/>
        <end position="186"/>
    </location>
</feature>
<comment type="subcellular location">
    <subcellularLocation>
        <location evidence="1">Nucleus</location>
    </subcellularLocation>
</comment>
<evidence type="ECO:0000256" key="7">
    <source>
        <dbReference type="ARBA" id="ARBA00023242"/>
    </source>
</evidence>
<dbReference type="GO" id="GO:0000123">
    <property type="term" value="C:histone acetyltransferase complex"/>
    <property type="evidence" value="ECO:0007669"/>
    <property type="project" value="InterPro"/>
</dbReference>
<dbReference type="GO" id="GO:0006325">
    <property type="term" value="P:chromatin organization"/>
    <property type="evidence" value="ECO:0007669"/>
    <property type="project" value="UniProtKB-KW"/>
</dbReference>
<keyword evidence="6" id="KW-0804">Transcription</keyword>
<dbReference type="GO" id="GO:0005634">
    <property type="term" value="C:nucleus"/>
    <property type="evidence" value="ECO:0007669"/>
    <property type="project" value="UniProtKB-SubCell"/>
</dbReference>
<dbReference type="Proteomes" id="UP000316726">
    <property type="component" value="Chromosome 18"/>
</dbReference>
<evidence type="ECO:0000256" key="4">
    <source>
        <dbReference type="ARBA" id="ARBA00023015"/>
    </source>
</evidence>
<feature type="compositionally biased region" description="Basic and acidic residues" evidence="8">
    <location>
        <begin position="196"/>
        <end position="205"/>
    </location>
</feature>
<keyword evidence="4" id="KW-0805">Transcription regulation</keyword>
<proteinExistence type="inferred from homology"/>
<dbReference type="AlphaFoldDB" id="A0A5B8N104"/>
<feature type="compositionally biased region" description="Basic and acidic residues" evidence="8">
    <location>
        <begin position="54"/>
        <end position="66"/>
    </location>
</feature>
<keyword evidence="10" id="KW-1185">Reference proteome</keyword>
<keyword evidence="7" id="KW-0539">Nucleus</keyword>
<evidence type="ECO:0000256" key="8">
    <source>
        <dbReference type="SAM" id="MobiDB-lite"/>
    </source>
</evidence>
<name>A0A5B8N104_9CHLO</name>
<organism evidence="9 10">
    <name type="scientific">Chloropicon primus</name>
    <dbReference type="NCBI Taxonomy" id="1764295"/>
    <lineage>
        <taxon>Eukaryota</taxon>
        <taxon>Viridiplantae</taxon>
        <taxon>Chlorophyta</taxon>
        <taxon>Chloropicophyceae</taxon>
        <taxon>Chloropicales</taxon>
        <taxon>Chloropicaceae</taxon>
        <taxon>Chloropicon</taxon>
    </lineage>
</organism>
<keyword evidence="3" id="KW-0156">Chromatin regulator</keyword>
<dbReference type="InterPro" id="IPR015418">
    <property type="entry name" value="Eaf6"/>
</dbReference>
<evidence type="ECO:0000256" key="5">
    <source>
        <dbReference type="ARBA" id="ARBA00023054"/>
    </source>
</evidence>
<evidence type="ECO:0000256" key="6">
    <source>
        <dbReference type="ARBA" id="ARBA00023163"/>
    </source>
</evidence>
<feature type="region of interest" description="Disordered" evidence="8">
    <location>
        <begin position="225"/>
        <end position="245"/>
    </location>
</feature>
<reference evidence="9 10" key="1">
    <citation type="submission" date="2018-07" db="EMBL/GenBank/DDBJ databases">
        <title>The complete nuclear genome of the prasinophyte Chloropicon primus (CCMP1205).</title>
        <authorList>
            <person name="Pombert J.-F."/>
            <person name="Otis C."/>
            <person name="Turmel M."/>
            <person name="Lemieux C."/>
        </authorList>
    </citation>
    <scope>NUCLEOTIDE SEQUENCE [LARGE SCALE GENOMIC DNA]</scope>
    <source>
        <strain evidence="9 10">CCMP1205</strain>
    </source>
</reference>
<feature type="compositionally biased region" description="Basic residues" evidence="8">
    <location>
        <begin position="1"/>
        <end position="15"/>
    </location>
</feature>
<dbReference type="EMBL" id="CP031051">
    <property type="protein sequence ID" value="QDZ25742.1"/>
    <property type="molecule type" value="Genomic_DNA"/>
</dbReference>
<gene>
    <name evidence="9" type="ORF">A3770_18p82600</name>
</gene>
<evidence type="ECO:0008006" key="11">
    <source>
        <dbReference type="Google" id="ProtNLM"/>
    </source>
</evidence>
<keyword evidence="5" id="KW-0175">Coiled coil</keyword>
<dbReference type="Pfam" id="PF09340">
    <property type="entry name" value="NuA4"/>
    <property type="match status" value="1"/>
</dbReference>
<comment type="similarity">
    <text evidence="2">Belongs to the EAF6 family.</text>
</comment>
<protein>
    <recommendedName>
        <fullName evidence="11">Chromatin modification-related protein EAF6</fullName>
    </recommendedName>
</protein>
<evidence type="ECO:0000313" key="10">
    <source>
        <dbReference type="Proteomes" id="UP000316726"/>
    </source>
</evidence>
<evidence type="ECO:0000256" key="2">
    <source>
        <dbReference type="ARBA" id="ARBA00010916"/>
    </source>
</evidence>
<accession>A0A5B8N104</accession>
<evidence type="ECO:0000313" key="9">
    <source>
        <dbReference type="EMBL" id="QDZ25742.1"/>
    </source>
</evidence>
<sequence>MGAKARRGGRGRGRGRGGGSTRRGLGVRKAAAGGTSTRQTSVKGWLESQGGRDTTAREGNLQEKKGAGVGGPEARKSSRGTRVGPGGDGAAVTPMTPMKSFHSPRKEEEQRRQLESEFIQTFRRRHSLRQKLVDVEKQIYDLERHYHTEFNTRVGNGMEGYSFDFLAETVAESKEKEASKDAKTEAEAAGASAASKDGEAGDKTKTASRPGEAAEYVFLFSKSSTSSPLMAAPQPAPGSVPQEAK</sequence>
<feature type="compositionally biased region" description="Basic and acidic residues" evidence="8">
    <location>
        <begin position="104"/>
        <end position="114"/>
    </location>
</feature>
<feature type="region of interest" description="Disordered" evidence="8">
    <location>
        <begin position="1"/>
        <end position="114"/>
    </location>
</feature>
<evidence type="ECO:0000256" key="1">
    <source>
        <dbReference type="ARBA" id="ARBA00004123"/>
    </source>
</evidence>
<evidence type="ECO:0000256" key="3">
    <source>
        <dbReference type="ARBA" id="ARBA00022853"/>
    </source>
</evidence>
<feature type="region of interest" description="Disordered" evidence="8">
    <location>
        <begin position="176"/>
        <end position="209"/>
    </location>
</feature>